<protein>
    <submittedName>
        <fullName evidence="2">Uncharacterized protein</fullName>
    </submittedName>
</protein>
<dbReference type="AlphaFoldDB" id="A0AAD4L6N3"/>
<evidence type="ECO:0000256" key="1">
    <source>
        <dbReference type="SAM" id="MobiDB-lite"/>
    </source>
</evidence>
<gene>
    <name evidence="2" type="ORF">EDB92DRAFT_1819829</name>
</gene>
<reference evidence="2" key="1">
    <citation type="submission" date="2022-01" db="EMBL/GenBank/DDBJ databases">
        <title>Comparative genomics reveals a dynamic genome evolution in the ectomycorrhizal milk-cap (Lactarius) mushrooms.</title>
        <authorList>
            <consortium name="DOE Joint Genome Institute"/>
            <person name="Lebreton A."/>
            <person name="Tang N."/>
            <person name="Kuo A."/>
            <person name="LaButti K."/>
            <person name="Drula E."/>
            <person name="Barry K."/>
            <person name="Clum A."/>
            <person name="Lipzen A."/>
            <person name="Mousain D."/>
            <person name="Ng V."/>
            <person name="Wang R."/>
            <person name="Wang X."/>
            <person name="Dai Y."/>
            <person name="Henrissat B."/>
            <person name="Grigoriev I.V."/>
            <person name="Guerin-Laguette A."/>
            <person name="Yu F."/>
            <person name="Martin F.M."/>
        </authorList>
    </citation>
    <scope>NUCLEOTIDE SEQUENCE</scope>
    <source>
        <strain evidence="2">QP</strain>
    </source>
</reference>
<dbReference type="EMBL" id="JAKELL010000099">
    <property type="protein sequence ID" value="KAH8982489.1"/>
    <property type="molecule type" value="Genomic_DNA"/>
</dbReference>
<comment type="caution">
    <text evidence="2">The sequence shown here is derived from an EMBL/GenBank/DDBJ whole genome shotgun (WGS) entry which is preliminary data.</text>
</comment>
<organism evidence="2 3">
    <name type="scientific">Lactarius akahatsu</name>
    <dbReference type="NCBI Taxonomy" id="416441"/>
    <lineage>
        <taxon>Eukaryota</taxon>
        <taxon>Fungi</taxon>
        <taxon>Dikarya</taxon>
        <taxon>Basidiomycota</taxon>
        <taxon>Agaricomycotina</taxon>
        <taxon>Agaricomycetes</taxon>
        <taxon>Russulales</taxon>
        <taxon>Russulaceae</taxon>
        <taxon>Lactarius</taxon>
    </lineage>
</organism>
<name>A0AAD4L6N3_9AGAM</name>
<proteinExistence type="predicted"/>
<dbReference type="Proteomes" id="UP001201163">
    <property type="component" value="Unassembled WGS sequence"/>
</dbReference>
<sequence length="189" mass="21428">MVRGKPIPVHGFPRVMYIVVAAGQWRPRHHLRNGFLPHSHLAACEYPTRLTCCSHPSTAAHARDLPLLRAVTTSPQPQHHRTRTRCPSTLTPPPRYCRDIPRPHRPGYDHHLDPATLPPPRHGLTATSTRPYRHLDTALPPPQPCHPPRYDTSTSAPYLDPHWRHLDMTPTTISTGIIATHPFAQFFLQ</sequence>
<feature type="region of interest" description="Disordered" evidence="1">
    <location>
        <begin position="73"/>
        <end position="95"/>
    </location>
</feature>
<evidence type="ECO:0000313" key="2">
    <source>
        <dbReference type="EMBL" id="KAH8982489.1"/>
    </source>
</evidence>
<keyword evidence="3" id="KW-1185">Reference proteome</keyword>
<evidence type="ECO:0000313" key="3">
    <source>
        <dbReference type="Proteomes" id="UP001201163"/>
    </source>
</evidence>
<accession>A0AAD4L6N3</accession>